<protein>
    <recommendedName>
        <fullName evidence="5">Outer membrane beta-barrel protein</fullName>
    </recommendedName>
</protein>
<reference evidence="3" key="1">
    <citation type="submission" date="2019-04" db="EMBL/GenBank/DDBJ databases">
        <title>Whole genome sequencing of cave bacteria.</title>
        <authorList>
            <person name="Gan H.M."/>
            <person name="Barton H."/>
            <person name="Savka M.A."/>
        </authorList>
    </citation>
    <scope>NUCLEOTIDE SEQUENCE [LARGE SCALE GENOMIC DNA]</scope>
    <source>
        <strain evidence="3">LC387</strain>
    </source>
</reference>
<dbReference type="InterPro" id="IPR018759">
    <property type="entry name" value="BBP2_2"/>
</dbReference>
<evidence type="ECO:0000256" key="1">
    <source>
        <dbReference type="SAM" id="MobiDB-lite"/>
    </source>
</evidence>
<comment type="caution">
    <text evidence="3">The sequence shown here is derived from an EMBL/GenBank/DDBJ whole genome shotgun (WGS) entry which is preliminary data.</text>
</comment>
<feature type="signal peptide" evidence="2">
    <location>
        <begin position="1"/>
        <end position="30"/>
    </location>
</feature>
<feature type="region of interest" description="Disordered" evidence="1">
    <location>
        <begin position="56"/>
        <end position="127"/>
    </location>
</feature>
<dbReference type="STRING" id="211460.YH63_15445"/>
<keyword evidence="4" id="KW-1185">Reference proteome</keyword>
<dbReference type="AlphaFoldDB" id="A0A4U6BT54"/>
<organism evidence="3 4">
    <name type="scientific">Afipia massiliensis</name>
    <dbReference type="NCBI Taxonomy" id="211460"/>
    <lineage>
        <taxon>Bacteria</taxon>
        <taxon>Pseudomonadati</taxon>
        <taxon>Pseudomonadota</taxon>
        <taxon>Alphaproteobacteria</taxon>
        <taxon>Hyphomicrobiales</taxon>
        <taxon>Nitrobacteraceae</taxon>
        <taxon>Afipia</taxon>
    </lineage>
</organism>
<name>A0A4U6BT54_9BRAD</name>
<evidence type="ECO:0000256" key="2">
    <source>
        <dbReference type="SAM" id="SignalP"/>
    </source>
</evidence>
<accession>A0A4U6BT54</accession>
<dbReference type="Proteomes" id="UP000034832">
    <property type="component" value="Unassembled WGS sequence"/>
</dbReference>
<evidence type="ECO:0008006" key="5">
    <source>
        <dbReference type="Google" id="ProtNLM"/>
    </source>
</evidence>
<dbReference type="OrthoDB" id="7398962at2"/>
<feature type="chain" id="PRO_5020400754" description="Outer membrane beta-barrel protein" evidence="2">
    <location>
        <begin position="31"/>
        <end position="540"/>
    </location>
</feature>
<sequence length="540" mass="58529">MWDHRWRAPEWRALPVCALLALCHPSTAFAQSLTPDMLSPTQGGFAPRDQSLLRRTAQADDNSRGTPAPSRIGTIPTYGIPPASGASESGFDSLNRVRKKPKLYPGAPKPKFVGPGNPSPSTPRARIAAPVSPSVAGTLPGQPARRRLKLDDDPFANVGFHSGAFLTKAAVELWGGYDTNPGRMNQPKGSAFYRVAPELLIASDWKRHSLIADLRGSFTGYGTTFPPGIDGPSPVPTSINAPNFNGRINGRIDATRDTRINTELRMRVFTDNPGSPNIQAGLTKYPLATAIGGTAGIEHDFNRLQVSVAGLADRTTYQQSMLTDGTSTTNDDRNYNQFGGLARVSYDLMPGLKPFGEVKADTRLHDVKFDRSGYQRDSNGGYVKAGTTFEFSRLLTGEAAVGYSLRTYQDPRLSDMTGLLTSASLIWTASGLTTVRLDATSSIGETTLAGVSGVISRDYSLQVDHAFRRWLIGTAKVGTGTSDYDGTRFDKRYFVEGDLVYKLSRTFQLKAQVRHDWLDSSITGANSASTVVMLGIRVQR</sequence>
<proteinExistence type="predicted"/>
<dbReference type="Pfam" id="PF10082">
    <property type="entry name" value="BBP2_2"/>
    <property type="match status" value="1"/>
</dbReference>
<keyword evidence="2" id="KW-0732">Signal</keyword>
<dbReference type="EMBL" id="LBIA02000001">
    <property type="protein sequence ID" value="TKT73859.1"/>
    <property type="molecule type" value="Genomic_DNA"/>
</dbReference>
<gene>
    <name evidence="3" type="ORF">YH63_003450</name>
</gene>
<evidence type="ECO:0000313" key="4">
    <source>
        <dbReference type="Proteomes" id="UP000034832"/>
    </source>
</evidence>
<evidence type="ECO:0000313" key="3">
    <source>
        <dbReference type="EMBL" id="TKT73859.1"/>
    </source>
</evidence>